<dbReference type="Gene3D" id="3.40.50.300">
    <property type="entry name" value="P-loop containing nucleotide triphosphate hydrolases"/>
    <property type="match status" value="1"/>
</dbReference>
<name>A0A917SU81_9ACTN</name>
<evidence type="ECO:0000313" key="5">
    <source>
        <dbReference type="Proteomes" id="UP000655208"/>
    </source>
</evidence>
<evidence type="ECO:0000256" key="2">
    <source>
        <dbReference type="SAM" id="Phobius"/>
    </source>
</evidence>
<dbReference type="PANTHER" id="PTHR43681">
    <property type="entry name" value="TRANSMEMBRANE GTPASE FZO"/>
    <property type="match status" value="1"/>
</dbReference>
<evidence type="ECO:0000259" key="3">
    <source>
        <dbReference type="Pfam" id="PF00350"/>
    </source>
</evidence>
<dbReference type="PANTHER" id="PTHR43681:SF1">
    <property type="entry name" value="SARCALUMENIN"/>
    <property type="match status" value="1"/>
</dbReference>
<feature type="compositionally biased region" description="Pro residues" evidence="1">
    <location>
        <begin position="820"/>
        <end position="859"/>
    </location>
</feature>
<protein>
    <recommendedName>
        <fullName evidence="3">Dynamin N-terminal domain-containing protein</fullName>
    </recommendedName>
</protein>
<feature type="compositionally biased region" description="Low complexity" evidence="1">
    <location>
        <begin position="884"/>
        <end position="902"/>
    </location>
</feature>
<feature type="compositionally biased region" description="Low complexity" evidence="1">
    <location>
        <begin position="685"/>
        <end position="699"/>
    </location>
</feature>
<feature type="transmembrane region" description="Helical" evidence="2">
    <location>
        <begin position="493"/>
        <end position="519"/>
    </location>
</feature>
<keyword evidence="2" id="KW-0812">Transmembrane</keyword>
<comment type="caution">
    <text evidence="4">The sequence shown here is derived from an EMBL/GenBank/DDBJ whole genome shotgun (WGS) entry which is preliminary data.</text>
</comment>
<evidence type="ECO:0000256" key="1">
    <source>
        <dbReference type="SAM" id="MobiDB-lite"/>
    </source>
</evidence>
<keyword evidence="5" id="KW-1185">Reference proteome</keyword>
<keyword evidence="2" id="KW-1133">Transmembrane helix</keyword>
<dbReference type="EMBL" id="BMNA01000003">
    <property type="protein sequence ID" value="GGL96177.1"/>
    <property type="molecule type" value="Genomic_DNA"/>
</dbReference>
<feature type="compositionally biased region" description="Low complexity" evidence="1">
    <location>
        <begin position="745"/>
        <end position="756"/>
    </location>
</feature>
<dbReference type="InterPro" id="IPR027417">
    <property type="entry name" value="P-loop_NTPase"/>
</dbReference>
<feature type="region of interest" description="Disordered" evidence="1">
    <location>
        <begin position="43"/>
        <end position="63"/>
    </location>
</feature>
<dbReference type="SUPFAM" id="SSF52540">
    <property type="entry name" value="P-loop containing nucleoside triphosphate hydrolases"/>
    <property type="match status" value="1"/>
</dbReference>
<gene>
    <name evidence="4" type="ORF">GCM10011594_14860</name>
</gene>
<dbReference type="RefSeq" id="WP_188940921.1">
    <property type="nucleotide sequence ID" value="NZ_BMNA01000003.1"/>
</dbReference>
<feature type="compositionally biased region" description="Low complexity" evidence="1">
    <location>
        <begin position="662"/>
        <end position="676"/>
    </location>
</feature>
<dbReference type="Pfam" id="PF00350">
    <property type="entry name" value="Dynamin_N"/>
    <property type="match status" value="1"/>
</dbReference>
<dbReference type="InterPro" id="IPR045063">
    <property type="entry name" value="Dynamin_N"/>
</dbReference>
<feature type="region of interest" description="Disordered" evidence="1">
    <location>
        <begin position="662"/>
        <end position="717"/>
    </location>
</feature>
<organism evidence="4 5">
    <name type="scientific">Nakamurella endophytica</name>
    <dbReference type="NCBI Taxonomy" id="1748367"/>
    <lineage>
        <taxon>Bacteria</taxon>
        <taxon>Bacillati</taxon>
        <taxon>Actinomycetota</taxon>
        <taxon>Actinomycetes</taxon>
        <taxon>Nakamurellales</taxon>
        <taxon>Nakamurellaceae</taxon>
        <taxon>Nakamurella</taxon>
    </lineage>
</organism>
<sequence length="902" mass="92128">MTSPASAASALGALTARSVPPRPATGPLPQAVKQWREATAGWLRVDDPDTAGTLAARTAPTTPPRMVVVGETNRGKSSLVNALLGAPELSPVAAGTATSSYLVFVHAPEPYTVARFGGGIADVTFPAADLRTWATVDGEPDADLPPPRWIEVGLPSEFARSLVVVDTPGVGGLVAAHAELAAEAAAAATALLFVVDASAPFTRGELDFLARVADRVDSVHFAVTKTDAYRGWREIVEADRQLLARHAPRFADAPFHPVSARLAEAAEAQANPAVATVLRDQSGVPQLRRLLVAEVGAAAAMLAEANTVRTTVTVLSGAVERLAASRRALTAGAAQADVLRARREELLGRRKSGGRGWQVMLRAEIQRARVDLTHETSREVREASAMFRGAIDGADSAELKKLPYHIDAYAQAMTQRAHHRLAEAMDRICRTVLSELFSPEELTVLASQLATKPYEGLTTRGPEKARNLDESIMTLTGASMGFSLSHLVVGLPFAALPAAFGIALTPISLVVGGAAAWYLMRSRRRMADKQHLKQWLAEMLGEAKAQIDQGIAEQFVDADEQLTLALDDALTRQVAALDAEIKEVDGALKLDATERAGRLRVIDERRTAGLALVQSGEQLLQRMRGSRVAALPAVGLTQAAAALAPLAGPAVPGAPPPVSPLAGPAVQPAAPGVSPGPVLPPAGPVGPAAGPAVSPASGPGTPPGPPGGPGPARSIQLPPGLLERMAADRQRPAPAAPAGYPPVAAPAVGQQPAPGAEPSAAVTGEGPPSTAPVEPVPVEPAPVGPTPSPWTPPVPDGLRPVPPRTAGLALAGLASLVPSAPVPSAPVPSAPVPSAPVPSAPVPSAPVPSAPVPSAPVPSAPVTASGAPAEGSDTTATDPRHNEATTPASPADPDGAAPGASG</sequence>
<reference evidence="4" key="1">
    <citation type="journal article" date="2014" name="Int. J. Syst. Evol. Microbiol.">
        <title>Complete genome sequence of Corynebacterium casei LMG S-19264T (=DSM 44701T), isolated from a smear-ripened cheese.</title>
        <authorList>
            <consortium name="US DOE Joint Genome Institute (JGI-PGF)"/>
            <person name="Walter F."/>
            <person name="Albersmeier A."/>
            <person name="Kalinowski J."/>
            <person name="Ruckert C."/>
        </authorList>
    </citation>
    <scope>NUCLEOTIDE SEQUENCE</scope>
    <source>
        <strain evidence="4">CGMCC 4.7308</strain>
    </source>
</reference>
<dbReference type="Proteomes" id="UP000655208">
    <property type="component" value="Unassembled WGS sequence"/>
</dbReference>
<accession>A0A917SU81</accession>
<feature type="compositionally biased region" description="Pro residues" evidence="1">
    <location>
        <begin position="774"/>
        <end position="803"/>
    </location>
</feature>
<feature type="compositionally biased region" description="Pro residues" evidence="1">
    <location>
        <begin position="700"/>
        <end position="709"/>
    </location>
</feature>
<feature type="region of interest" description="Disordered" evidence="1">
    <location>
        <begin position="818"/>
        <end position="902"/>
    </location>
</feature>
<feature type="region of interest" description="Disordered" evidence="1">
    <location>
        <begin position="729"/>
        <end position="805"/>
    </location>
</feature>
<keyword evidence="2" id="KW-0472">Membrane</keyword>
<dbReference type="InterPro" id="IPR051943">
    <property type="entry name" value="TRAFAC_Dynamin-like_GTPase"/>
</dbReference>
<proteinExistence type="predicted"/>
<feature type="domain" description="Dynamin N-terminal" evidence="3">
    <location>
        <begin position="67"/>
        <end position="223"/>
    </location>
</feature>
<feature type="compositionally biased region" description="Low complexity" evidence="1">
    <location>
        <begin position="860"/>
        <end position="869"/>
    </location>
</feature>
<evidence type="ECO:0000313" key="4">
    <source>
        <dbReference type="EMBL" id="GGL96177.1"/>
    </source>
</evidence>
<dbReference type="AlphaFoldDB" id="A0A917SU81"/>
<reference evidence="4" key="2">
    <citation type="submission" date="2020-09" db="EMBL/GenBank/DDBJ databases">
        <authorList>
            <person name="Sun Q."/>
            <person name="Zhou Y."/>
        </authorList>
    </citation>
    <scope>NUCLEOTIDE SEQUENCE</scope>
    <source>
        <strain evidence="4">CGMCC 4.7308</strain>
    </source>
</reference>